<protein>
    <submittedName>
        <fullName evidence="3">Uncharacterized protein</fullName>
    </submittedName>
</protein>
<evidence type="ECO:0000313" key="3">
    <source>
        <dbReference type="EMBL" id="KAH7365999.1"/>
    </source>
</evidence>
<feature type="region of interest" description="Disordered" evidence="2">
    <location>
        <begin position="374"/>
        <end position="395"/>
    </location>
</feature>
<proteinExistence type="predicted"/>
<dbReference type="EMBL" id="CM035423">
    <property type="protein sequence ID" value="KAH7365999.1"/>
    <property type="molecule type" value="Genomic_DNA"/>
</dbReference>
<feature type="compositionally biased region" description="Basic and acidic residues" evidence="2">
    <location>
        <begin position="375"/>
        <end position="390"/>
    </location>
</feature>
<comment type="caution">
    <text evidence="3">The sequence shown here is derived from an EMBL/GenBank/DDBJ whole genome shotgun (WGS) entry which is preliminary data.</text>
</comment>
<dbReference type="Proteomes" id="UP000825935">
    <property type="component" value="Chromosome 18"/>
</dbReference>
<dbReference type="OMA" id="WTITETM"/>
<dbReference type="AlphaFoldDB" id="A0A8T2STN2"/>
<evidence type="ECO:0000256" key="1">
    <source>
        <dbReference type="SAM" id="Coils"/>
    </source>
</evidence>
<sequence length="600" mass="67361">MIAGCSKLQLPLGVENQFKGTITFSPSSAASRFLFREHSSLLCRSFVDRGGVGPQNDGFFPSDLKASLVEDLVGALLSATEILDPCTDLYSISAALTRFLGFEGRNPDKNLVSPKDSFVESNILGLLSLEMQNYDIPMRASVYPSLNDAISRTSCLHQITDSYYAVHHPPLRMGGISQGHIGTSARTMWSTGNELENSSSPSTDEDLMLQQARFRAFRSRNGSERSKSSGPSRIDSDSQSYGLSLKPKQAQTVECGLSKRNRTYTGTENVWSFSEILRCSQQIGLFPVWSAFGILLTAALLMVYCSHVHGNKQSQRASVKRRILKSQWYGNSLSDSWEHKGFQMRISEFPKYPLLEVDGDKQLVRFRSGNAAAFAERDRRPSQKTADKQPSKQAMHGIEVNQSSALKKPLGHPIRQTILGNNELPRKHLGLINTQANRNLNIGNSAFRSSEVAEEFKDTTPQPRLPRYKMRKAHDSVRDITFKQERPSMNTPKSGQWGKDDELDLEERIQKLYRTIEAVEQNRRAAMLALEEERQRSLALEREMSKQREVASMLGEEVRLLKESHNALLTSLRRKYSTTAAARTAADLVYQDWERQAAAD</sequence>
<gene>
    <name evidence="3" type="ORF">KP509_18G058300</name>
</gene>
<keyword evidence="4" id="KW-1185">Reference proteome</keyword>
<name>A0A8T2STN2_CERRI</name>
<evidence type="ECO:0000256" key="2">
    <source>
        <dbReference type="SAM" id="MobiDB-lite"/>
    </source>
</evidence>
<accession>A0A8T2STN2</accession>
<dbReference type="OrthoDB" id="1923295at2759"/>
<reference evidence="3" key="1">
    <citation type="submission" date="2021-08" db="EMBL/GenBank/DDBJ databases">
        <title>WGS assembly of Ceratopteris richardii.</title>
        <authorList>
            <person name="Marchant D.B."/>
            <person name="Chen G."/>
            <person name="Jenkins J."/>
            <person name="Shu S."/>
            <person name="Leebens-Mack J."/>
            <person name="Grimwood J."/>
            <person name="Schmutz J."/>
            <person name="Soltis P."/>
            <person name="Soltis D."/>
            <person name="Chen Z.-H."/>
        </authorList>
    </citation>
    <scope>NUCLEOTIDE SEQUENCE</scope>
    <source>
        <strain evidence="3">Whitten #5841</strain>
        <tissue evidence="3">Leaf</tissue>
    </source>
</reference>
<keyword evidence="1" id="KW-0175">Coiled coil</keyword>
<feature type="coiled-coil region" evidence="1">
    <location>
        <begin position="502"/>
        <end position="550"/>
    </location>
</feature>
<evidence type="ECO:0000313" key="4">
    <source>
        <dbReference type="Proteomes" id="UP000825935"/>
    </source>
</evidence>
<feature type="region of interest" description="Disordered" evidence="2">
    <location>
        <begin position="217"/>
        <end position="241"/>
    </location>
</feature>
<organism evidence="3 4">
    <name type="scientific">Ceratopteris richardii</name>
    <name type="common">Triangle waterfern</name>
    <dbReference type="NCBI Taxonomy" id="49495"/>
    <lineage>
        <taxon>Eukaryota</taxon>
        <taxon>Viridiplantae</taxon>
        <taxon>Streptophyta</taxon>
        <taxon>Embryophyta</taxon>
        <taxon>Tracheophyta</taxon>
        <taxon>Polypodiopsida</taxon>
        <taxon>Polypodiidae</taxon>
        <taxon>Polypodiales</taxon>
        <taxon>Pteridineae</taxon>
        <taxon>Pteridaceae</taxon>
        <taxon>Parkerioideae</taxon>
        <taxon>Ceratopteris</taxon>
    </lineage>
</organism>